<protein>
    <submittedName>
        <fullName evidence="5">O-acetylhomoserine (Thiol)-lyase</fullName>
    </submittedName>
</protein>
<reference evidence="5 6" key="1">
    <citation type="submission" date="2014-02" db="EMBL/GenBank/DDBJ databases">
        <title>The genome sequence of Colletotrichum salicis CBS 607.94.</title>
        <authorList>
            <person name="Baroncelli R."/>
            <person name="Thon M.R."/>
        </authorList>
    </citation>
    <scope>NUCLEOTIDE SEQUENCE [LARGE SCALE GENOMIC DNA]</scope>
    <source>
        <strain evidence="5 6">CBS 607.94</strain>
    </source>
</reference>
<comment type="cofactor">
    <cofactor evidence="1 4">
        <name>pyridoxal 5'-phosphate</name>
        <dbReference type="ChEBI" id="CHEBI:597326"/>
    </cofactor>
</comment>
<dbReference type="AlphaFoldDB" id="A0A135S3V2"/>
<comment type="caution">
    <text evidence="5">The sequence shown here is derived from an EMBL/GenBank/DDBJ whole genome shotgun (WGS) entry which is preliminary data.</text>
</comment>
<evidence type="ECO:0000256" key="1">
    <source>
        <dbReference type="ARBA" id="ARBA00001933"/>
    </source>
</evidence>
<dbReference type="EMBL" id="JFFI01002548">
    <property type="protein sequence ID" value="KXH30593.1"/>
    <property type="molecule type" value="Genomic_DNA"/>
</dbReference>
<name>A0A135S3V2_9PEZI</name>
<dbReference type="GO" id="GO:0006535">
    <property type="term" value="P:cysteine biosynthetic process from serine"/>
    <property type="evidence" value="ECO:0007669"/>
    <property type="project" value="TreeGrafter"/>
</dbReference>
<dbReference type="InterPro" id="IPR015421">
    <property type="entry name" value="PyrdxlP-dep_Trfase_major"/>
</dbReference>
<keyword evidence="2" id="KW-0808">Transferase</keyword>
<dbReference type="Proteomes" id="UP000070121">
    <property type="component" value="Unassembled WGS sequence"/>
</dbReference>
<keyword evidence="6" id="KW-1185">Reference proteome</keyword>
<dbReference type="Gene3D" id="3.40.640.10">
    <property type="entry name" value="Type I PLP-dependent aspartate aminotransferase-like (Major domain)"/>
    <property type="match status" value="1"/>
</dbReference>
<dbReference type="OrthoDB" id="3512640at2759"/>
<dbReference type="GO" id="GO:0005737">
    <property type="term" value="C:cytoplasm"/>
    <property type="evidence" value="ECO:0007669"/>
    <property type="project" value="TreeGrafter"/>
</dbReference>
<dbReference type="InterPro" id="IPR006235">
    <property type="entry name" value="OAc-hSer/O-AcSer_sulfhydrylase"/>
</dbReference>
<organism evidence="5 6">
    <name type="scientific">Colletotrichum salicis</name>
    <dbReference type="NCBI Taxonomy" id="1209931"/>
    <lineage>
        <taxon>Eukaryota</taxon>
        <taxon>Fungi</taxon>
        <taxon>Dikarya</taxon>
        <taxon>Ascomycota</taxon>
        <taxon>Pezizomycotina</taxon>
        <taxon>Sordariomycetes</taxon>
        <taxon>Hypocreomycetidae</taxon>
        <taxon>Glomerellales</taxon>
        <taxon>Glomerellaceae</taxon>
        <taxon>Colletotrichum</taxon>
        <taxon>Colletotrichum acutatum species complex</taxon>
    </lineage>
</organism>
<dbReference type="Pfam" id="PF01053">
    <property type="entry name" value="Cys_Met_Meta_PP"/>
    <property type="match status" value="1"/>
</dbReference>
<accession>A0A135S3V2</accession>
<dbReference type="PANTHER" id="PTHR43797:SF2">
    <property type="entry name" value="HOMOCYSTEINE_CYSTEINE SYNTHASE"/>
    <property type="match status" value="1"/>
</dbReference>
<dbReference type="GO" id="GO:0003961">
    <property type="term" value="F:O-acetylhomoserine aminocarboxypropyltransferase activity"/>
    <property type="evidence" value="ECO:0007669"/>
    <property type="project" value="TreeGrafter"/>
</dbReference>
<dbReference type="GO" id="GO:0016829">
    <property type="term" value="F:lyase activity"/>
    <property type="evidence" value="ECO:0007669"/>
    <property type="project" value="UniProtKB-KW"/>
</dbReference>
<dbReference type="STRING" id="1209931.A0A135S3V2"/>
<evidence type="ECO:0000256" key="4">
    <source>
        <dbReference type="RuleBase" id="RU362118"/>
    </source>
</evidence>
<evidence type="ECO:0000256" key="2">
    <source>
        <dbReference type="ARBA" id="ARBA00022679"/>
    </source>
</evidence>
<keyword evidence="3 4" id="KW-0663">Pyridoxal phosphate</keyword>
<keyword evidence="5" id="KW-0456">Lyase</keyword>
<dbReference type="GO" id="GO:0071269">
    <property type="term" value="P:L-homocysteine biosynthetic process"/>
    <property type="evidence" value="ECO:0007669"/>
    <property type="project" value="TreeGrafter"/>
</dbReference>
<evidence type="ECO:0000313" key="6">
    <source>
        <dbReference type="Proteomes" id="UP000070121"/>
    </source>
</evidence>
<dbReference type="InterPro" id="IPR015424">
    <property type="entry name" value="PyrdxlP-dep_Trfase"/>
</dbReference>
<comment type="similarity">
    <text evidence="4">Belongs to the trans-sulfuration enzymes family.</text>
</comment>
<dbReference type="GO" id="GO:0004124">
    <property type="term" value="F:cysteine synthase activity"/>
    <property type="evidence" value="ECO:0007669"/>
    <property type="project" value="TreeGrafter"/>
</dbReference>
<proteinExistence type="inferred from homology"/>
<dbReference type="SUPFAM" id="SSF53383">
    <property type="entry name" value="PLP-dependent transferases"/>
    <property type="match status" value="1"/>
</dbReference>
<evidence type="ECO:0000256" key="3">
    <source>
        <dbReference type="ARBA" id="ARBA00022898"/>
    </source>
</evidence>
<dbReference type="PANTHER" id="PTHR43797">
    <property type="entry name" value="HOMOCYSTEINE/CYSTEINE SYNTHASE"/>
    <property type="match status" value="1"/>
</dbReference>
<dbReference type="GO" id="GO:0019346">
    <property type="term" value="P:transsulfuration"/>
    <property type="evidence" value="ECO:0007669"/>
    <property type="project" value="InterPro"/>
</dbReference>
<dbReference type="GO" id="GO:0030170">
    <property type="term" value="F:pyridoxal phosphate binding"/>
    <property type="evidence" value="ECO:0007669"/>
    <property type="project" value="InterPro"/>
</dbReference>
<dbReference type="InterPro" id="IPR000277">
    <property type="entry name" value="Cys/Met-Metab_PyrdxlP-dep_enz"/>
</dbReference>
<gene>
    <name evidence="5" type="ORF">CSAL01_11752</name>
</gene>
<evidence type="ECO:0000313" key="5">
    <source>
        <dbReference type="EMBL" id="KXH30593.1"/>
    </source>
</evidence>
<sequence length="133" mass="14025">MNPTTDVLAKRMAALEGGLAAVAVASGQSAVFMTMLCPAGRGESIITTANMYHGAYNQFSFLLPDLGISAAIVPETPESIERAINETTRAVYIESMGHPCMNLPDIEAIAQVAHRHGIPFVVDNTAGAGGYWC</sequence>